<proteinExistence type="inferred from homology"/>
<evidence type="ECO:0000256" key="3">
    <source>
        <dbReference type="ARBA" id="ARBA00007931"/>
    </source>
</evidence>
<evidence type="ECO:0000256" key="5">
    <source>
        <dbReference type="ARBA" id="ARBA00022989"/>
    </source>
</evidence>
<sequence>MAYIYKKSFEDCFKKARIAICIFLSIVSLFGLYQVYINYKTYLFSTNNYLFIQVFIFLISLEILFYFSIFLHELGHYLAIKRAGYQIKAFVAGPFVLINNDGHKLLRIRLYGVLTKSGFVLPAFRNKIVDQKSCEKCISDYINFLYGGAYATALLIIIGTLLIFFKSTCVWGLATVIINCVMLINLFRNDKNVLGDIVLANLIKKDKRVFCIAFRNSFWAEFPINSYIVRLCEDFIEDNLSAHQYNESVIAILDSMLIYKIINKQELTKSEAEFKNWIFNDLVYTKCEDQFFQIEFIKLGYKFLLHEYALKKQSMGDYSRFSYLITANVLYNSSKMLKNIDRSIKELFLEHKNFDKRYLRYIHSFSSVLDGCENCQALMKEFIKSIN</sequence>
<evidence type="ECO:0000256" key="7">
    <source>
        <dbReference type="SAM" id="Phobius"/>
    </source>
</evidence>
<evidence type="ECO:0000256" key="2">
    <source>
        <dbReference type="ARBA" id="ARBA00004141"/>
    </source>
</evidence>
<evidence type="ECO:0000313" key="9">
    <source>
        <dbReference type="EMBL" id="CDZ24869.1"/>
    </source>
</evidence>
<dbReference type="PATRIC" id="fig|29343.3.peg.1860"/>
<evidence type="ECO:0000259" key="8">
    <source>
        <dbReference type="Pfam" id="PF02163"/>
    </source>
</evidence>
<dbReference type="STRING" id="29343.CCDG5_1770"/>
<keyword evidence="10" id="KW-1185">Reference proteome</keyword>
<dbReference type="KEGG" id="ccel:CCDG5_1770"/>
<comment type="cofactor">
    <cofactor evidence="1">
        <name>Zn(2+)</name>
        <dbReference type="ChEBI" id="CHEBI:29105"/>
    </cofactor>
</comment>
<dbReference type="Pfam" id="PF02163">
    <property type="entry name" value="Peptidase_M50"/>
    <property type="match status" value="1"/>
</dbReference>
<organism evidence="9 10">
    <name type="scientific">[Clostridium] cellulosi</name>
    <dbReference type="NCBI Taxonomy" id="29343"/>
    <lineage>
        <taxon>Bacteria</taxon>
        <taxon>Bacillati</taxon>
        <taxon>Bacillota</taxon>
        <taxon>Clostridia</taxon>
        <taxon>Eubacteriales</taxon>
        <taxon>Oscillospiraceae</taxon>
        <taxon>Oscillospiraceae incertae sedis</taxon>
    </lineage>
</organism>
<dbReference type="Proteomes" id="UP000032431">
    <property type="component" value="Chromosome I"/>
</dbReference>
<feature type="transmembrane region" description="Helical" evidence="7">
    <location>
        <begin position="170"/>
        <end position="187"/>
    </location>
</feature>
<dbReference type="GO" id="GO:0016020">
    <property type="term" value="C:membrane"/>
    <property type="evidence" value="ECO:0007669"/>
    <property type="project" value="UniProtKB-SubCell"/>
</dbReference>
<feature type="transmembrane region" description="Helical" evidence="7">
    <location>
        <begin position="49"/>
        <end position="71"/>
    </location>
</feature>
<comment type="subcellular location">
    <subcellularLocation>
        <location evidence="2">Membrane</location>
        <topology evidence="2">Multi-pass membrane protein</topology>
    </subcellularLocation>
</comment>
<dbReference type="GO" id="GO:0006508">
    <property type="term" value="P:proteolysis"/>
    <property type="evidence" value="ECO:0007669"/>
    <property type="project" value="InterPro"/>
</dbReference>
<evidence type="ECO:0000313" key="10">
    <source>
        <dbReference type="Proteomes" id="UP000032431"/>
    </source>
</evidence>
<dbReference type="EMBL" id="LM995447">
    <property type="protein sequence ID" value="CDZ24869.1"/>
    <property type="molecule type" value="Genomic_DNA"/>
</dbReference>
<keyword evidence="6 7" id="KW-0472">Membrane</keyword>
<evidence type="ECO:0000256" key="6">
    <source>
        <dbReference type="ARBA" id="ARBA00023136"/>
    </source>
</evidence>
<dbReference type="InterPro" id="IPR008915">
    <property type="entry name" value="Peptidase_M50"/>
</dbReference>
<name>A0A078KUV9_9FIRM</name>
<comment type="similarity">
    <text evidence="3">Belongs to the peptidase M50B family.</text>
</comment>
<dbReference type="HOGENOM" id="CLU_713101_0_0_9"/>
<reference evidence="10" key="1">
    <citation type="submission" date="2014-07" db="EMBL/GenBank/DDBJ databases">
        <authorList>
            <person name="Wibberg D."/>
        </authorList>
    </citation>
    <scope>NUCLEOTIDE SEQUENCE [LARGE SCALE GENOMIC DNA]</scope>
    <source>
        <strain evidence="10">DG5</strain>
    </source>
</reference>
<feature type="domain" description="Peptidase M50" evidence="8">
    <location>
        <begin position="63"/>
        <end position="263"/>
    </location>
</feature>
<feature type="transmembrane region" description="Helical" evidence="7">
    <location>
        <begin position="16"/>
        <end position="37"/>
    </location>
</feature>
<protein>
    <recommendedName>
        <fullName evidence="8">Peptidase M50 domain-containing protein</fullName>
    </recommendedName>
</protein>
<feature type="transmembrane region" description="Helical" evidence="7">
    <location>
        <begin position="141"/>
        <end position="164"/>
    </location>
</feature>
<keyword evidence="5 7" id="KW-1133">Transmembrane helix</keyword>
<dbReference type="AlphaFoldDB" id="A0A078KUV9"/>
<evidence type="ECO:0000256" key="1">
    <source>
        <dbReference type="ARBA" id="ARBA00001947"/>
    </source>
</evidence>
<accession>A0A078KUV9</accession>
<evidence type="ECO:0000256" key="4">
    <source>
        <dbReference type="ARBA" id="ARBA00022692"/>
    </source>
</evidence>
<gene>
    <name evidence="9" type="ORF">CCDG5_1770</name>
</gene>
<keyword evidence="4 7" id="KW-0812">Transmembrane</keyword>
<dbReference type="OrthoDB" id="2934653at2"/>